<comment type="caution">
    <text evidence="1">The sequence shown here is derived from an EMBL/GenBank/DDBJ whole genome shotgun (WGS) entry which is preliminary data.</text>
</comment>
<dbReference type="Proteomes" id="UP001157502">
    <property type="component" value="Chromosome 6"/>
</dbReference>
<organism evidence="1 2">
    <name type="scientific">Dallia pectoralis</name>
    <name type="common">Alaska blackfish</name>
    <dbReference type="NCBI Taxonomy" id="75939"/>
    <lineage>
        <taxon>Eukaryota</taxon>
        <taxon>Metazoa</taxon>
        <taxon>Chordata</taxon>
        <taxon>Craniata</taxon>
        <taxon>Vertebrata</taxon>
        <taxon>Euteleostomi</taxon>
        <taxon>Actinopterygii</taxon>
        <taxon>Neopterygii</taxon>
        <taxon>Teleostei</taxon>
        <taxon>Protacanthopterygii</taxon>
        <taxon>Esociformes</taxon>
        <taxon>Umbridae</taxon>
        <taxon>Dallia</taxon>
    </lineage>
</organism>
<gene>
    <name evidence="1" type="ORF">DPEC_G00075850</name>
</gene>
<protein>
    <submittedName>
        <fullName evidence="1">Uncharacterized protein</fullName>
    </submittedName>
</protein>
<evidence type="ECO:0000313" key="1">
    <source>
        <dbReference type="EMBL" id="KAJ8010511.1"/>
    </source>
</evidence>
<keyword evidence="2" id="KW-1185">Reference proteome</keyword>
<evidence type="ECO:0000313" key="2">
    <source>
        <dbReference type="Proteomes" id="UP001157502"/>
    </source>
</evidence>
<name>A0ACC2H3G5_DALPE</name>
<dbReference type="EMBL" id="CM055733">
    <property type="protein sequence ID" value="KAJ8010511.1"/>
    <property type="molecule type" value="Genomic_DNA"/>
</dbReference>
<reference evidence="1" key="1">
    <citation type="submission" date="2021-05" db="EMBL/GenBank/DDBJ databases">
        <authorList>
            <person name="Pan Q."/>
            <person name="Jouanno E."/>
            <person name="Zahm M."/>
            <person name="Klopp C."/>
            <person name="Cabau C."/>
            <person name="Louis A."/>
            <person name="Berthelot C."/>
            <person name="Parey E."/>
            <person name="Roest Crollius H."/>
            <person name="Montfort J."/>
            <person name="Robinson-Rechavi M."/>
            <person name="Bouchez O."/>
            <person name="Lampietro C."/>
            <person name="Lopez Roques C."/>
            <person name="Donnadieu C."/>
            <person name="Postlethwait J."/>
            <person name="Bobe J."/>
            <person name="Dillon D."/>
            <person name="Chandos A."/>
            <person name="von Hippel F."/>
            <person name="Guiguen Y."/>
        </authorList>
    </citation>
    <scope>NUCLEOTIDE SEQUENCE</scope>
    <source>
        <strain evidence="1">YG-Jan2019</strain>
    </source>
</reference>
<proteinExistence type="predicted"/>
<sequence length="76" mass="8568">MCRSENMGLFQIQMKGGFSLGDPFIMTPEYLPVTPTTPPLGFAVFESHHHLSKSSERDEEMLVVLFRGSPARCDKH</sequence>
<accession>A0ACC2H3G5</accession>